<evidence type="ECO:0000313" key="2">
    <source>
        <dbReference type="EMBL" id="RLK52638.1"/>
    </source>
</evidence>
<accession>A0A498CL00</accession>
<reference evidence="2 3" key="1">
    <citation type="journal article" date="2015" name="Stand. Genomic Sci.">
        <title>Genomic Encyclopedia of Bacterial and Archaeal Type Strains, Phase III: the genomes of soil and plant-associated and newly described type strains.</title>
        <authorList>
            <person name="Whitman W.B."/>
            <person name="Woyke T."/>
            <person name="Klenk H.P."/>
            <person name="Zhou Y."/>
            <person name="Lilburn T.G."/>
            <person name="Beck B.J."/>
            <person name="De Vos P."/>
            <person name="Vandamme P."/>
            <person name="Eisen J.A."/>
            <person name="Garrity G."/>
            <person name="Hugenholtz P."/>
            <person name="Kyrpides N.C."/>
        </authorList>
    </citation>
    <scope>NUCLEOTIDE SEQUENCE [LARGE SCALE GENOMIC DNA]</scope>
    <source>
        <strain evidence="2 3">S2T63</strain>
    </source>
</reference>
<gene>
    <name evidence="2" type="ORF">C7474_0591</name>
</gene>
<dbReference type="OrthoDB" id="5078000at2"/>
<sequence length="105" mass="11351">MSDVLDDEDREEEDRTVPGLLVEELDGGWRLCDDGVAGGDAAHVIAYVESIAAGFDVVWCTGPRRRQQFSRWTAVMDAAARHVGGHRSSGATAPVRIPHQPPARG</sequence>
<evidence type="ECO:0000256" key="1">
    <source>
        <dbReference type="SAM" id="MobiDB-lite"/>
    </source>
</evidence>
<feature type="region of interest" description="Disordered" evidence="1">
    <location>
        <begin position="83"/>
        <end position="105"/>
    </location>
</feature>
<name>A0A498CL00_9MICO</name>
<protein>
    <submittedName>
        <fullName evidence="2">Uncharacterized protein</fullName>
    </submittedName>
</protein>
<keyword evidence="3" id="KW-1185">Reference proteome</keyword>
<dbReference type="AlphaFoldDB" id="A0A498CL00"/>
<dbReference type="RefSeq" id="WP_147436673.1">
    <property type="nucleotide sequence ID" value="NZ_RCDB01000001.1"/>
</dbReference>
<dbReference type="Proteomes" id="UP000273158">
    <property type="component" value="Unassembled WGS sequence"/>
</dbReference>
<organism evidence="2 3">
    <name type="scientific">Microbacterium telephonicum</name>
    <dbReference type="NCBI Taxonomy" id="1714841"/>
    <lineage>
        <taxon>Bacteria</taxon>
        <taxon>Bacillati</taxon>
        <taxon>Actinomycetota</taxon>
        <taxon>Actinomycetes</taxon>
        <taxon>Micrococcales</taxon>
        <taxon>Microbacteriaceae</taxon>
        <taxon>Microbacterium</taxon>
    </lineage>
</organism>
<comment type="caution">
    <text evidence="2">The sequence shown here is derived from an EMBL/GenBank/DDBJ whole genome shotgun (WGS) entry which is preliminary data.</text>
</comment>
<proteinExistence type="predicted"/>
<evidence type="ECO:0000313" key="3">
    <source>
        <dbReference type="Proteomes" id="UP000273158"/>
    </source>
</evidence>
<dbReference type="EMBL" id="RCDB01000001">
    <property type="protein sequence ID" value="RLK52638.1"/>
    <property type="molecule type" value="Genomic_DNA"/>
</dbReference>